<dbReference type="Proteomes" id="UP001177003">
    <property type="component" value="Chromosome 8"/>
</dbReference>
<protein>
    <submittedName>
        <fullName evidence="2">Uncharacterized protein</fullName>
    </submittedName>
</protein>
<name>A0AA36EHK7_LACSI</name>
<reference evidence="2" key="1">
    <citation type="submission" date="2023-04" db="EMBL/GenBank/DDBJ databases">
        <authorList>
            <person name="Vijverberg K."/>
            <person name="Xiong W."/>
            <person name="Schranz E."/>
        </authorList>
    </citation>
    <scope>NUCLEOTIDE SEQUENCE</scope>
</reference>
<evidence type="ECO:0000313" key="2">
    <source>
        <dbReference type="EMBL" id="CAI9296966.1"/>
    </source>
</evidence>
<proteinExistence type="predicted"/>
<gene>
    <name evidence="2" type="ORF">LSALG_LOCUS35806</name>
</gene>
<dbReference type="EMBL" id="OX465084">
    <property type="protein sequence ID" value="CAI9296966.1"/>
    <property type="molecule type" value="Genomic_DNA"/>
</dbReference>
<evidence type="ECO:0000313" key="3">
    <source>
        <dbReference type="Proteomes" id="UP001177003"/>
    </source>
</evidence>
<accession>A0AA36EHK7</accession>
<feature type="region of interest" description="Disordered" evidence="1">
    <location>
        <begin position="1"/>
        <end position="44"/>
    </location>
</feature>
<evidence type="ECO:0000256" key="1">
    <source>
        <dbReference type="SAM" id="MobiDB-lite"/>
    </source>
</evidence>
<keyword evidence="3" id="KW-1185">Reference proteome</keyword>
<sequence length="100" mass="11238">MIHGSSSPRKIGISLPSGDPTILPTDKSHYISSPIPSPRRKRRKMETVTRVAGRHYKILLPGLVPAHLIRLVTHPITNNIWINFSRSIPTSRLTIKISRT</sequence>
<dbReference type="AlphaFoldDB" id="A0AA36EHK7"/>
<organism evidence="2 3">
    <name type="scientific">Lactuca saligna</name>
    <name type="common">Willowleaf lettuce</name>
    <dbReference type="NCBI Taxonomy" id="75948"/>
    <lineage>
        <taxon>Eukaryota</taxon>
        <taxon>Viridiplantae</taxon>
        <taxon>Streptophyta</taxon>
        <taxon>Embryophyta</taxon>
        <taxon>Tracheophyta</taxon>
        <taxon>Spermatophyta</taxon>
        <taxon>Magnoliopsida</taxon>
        <taxon>eudicotyledons</taxon>
        <taxon>Gunneridae</taxon>
        <taxon>Pentapetalae</taxon>
        <taxon>asterids</taxon>
        <taxon>campanulids</taxon>
        <taxon>Asterales</taxon>
        <taxon>Asteraceae</taxon>
        <taxon>Cichorioideae</taxon>
        <taxon>Cichorieae</taxon>
        <taxon>Lactucinae</taxon>
        <taxon>Lactuca</taxon>
    </lineage>
</organism>